<evidence type="ECO:0000256" key="6">
    <source>
        <dbReference type="SAM" id="MobiDB-lite"/>
    </source>
</evidence>
<dbReference type="Gramene" id="PHT93906">
    <property type="protein sequence ID" value="PHT93906"/>
    <property type="gene ID" value="T459_01788"/>
</dbReference>
<dbReference type="GO" id="GO:0046872">
    <property type="term" value="F:metal ion binding"/>
    <property type="evidence" value="ECO:0007669"/>
    <property type="project" value="UniProtKB-KW"/>
</dbReference>
<comment type="caution">
    <text evidence="8">The sequence shown here is derived from an EMBL/GenBank/DDBJ whole genome shotgun (WGS) entry which is preliminary data.</text>
</comment>
<gene>
    <name evidence="8" type="ORF">T459_01788</name>
</gene>
<evidence type="ECO:0000256" key="5">
    <source>
        <dbReference type="ARBA" id="ARBA00034078"/>
    </source>
</evidence>
<keyword evidence="2" id="KW-0479">Metal-binding</keyword>
<reference evidence="8 9" key="1">
    <citation type="journal article" date="2014" name="Nat. Genet.">
        <title>Genome sequence of the hot pepper provides insights into the evolution of pungency in Capsicum species.</title>
        <authorList>
            <person name="Kim S."/>
            <person name="Park M."/>
            <person name="Yeom S.I."/>
            <person name="Kim Y.M."/>
            <person name="Lee J.M."/>
            <person name="Lee H.A."/>
            <person name="Seo E."/>
            <person name="Choi J."/>
            <person name="Cheong K."/>
            <person name="Kim K.T."/>
            <person name="Jung K."/>
            <person name="Lee G.W."/>
            <person name="Oh S.K."/>
            <person name="Bae C."/>
            <person name="Kim S.B."/>
            <person name="Lee H.Y."/>
            <person name="Kim S.Y."/>
            <person name="Kim M.S."/>
            <person name="Kang B.C."/>
            <person name="Jo Y.D."/>
            <person name="Yang H.B."/>
            <person name="Jeong H.J."/>
            <person name="Kang W.H."/>
            <person name="Kwon J.K."/>
            <person name="Shin C."/>
            <person name="Lim J.Y."/>
            <person name="Park J.H."/>
            <person name="Huh J.H."/>
            <person name="Kim J.S."/>
            <person name="Kim B.D."/>
            <person name="Cohen O."/>
            <person name="Paran I."/>
            <person name="Suh M.C."/>
            <person name="Lee S.B."/>
            <person name="Kim Y.K."/>
            <person name="Shin Y."/>
            <person name="Noh S.J."/>
            <person name="Park J."/>
            <person name="Seo Y.S."/>
            <person name="Kwon S.Y."/>
            <person name="Kim H.A."/>
            <person name="Park J.M."/>
            <person name="Kim H.J."/>
            <person name="Choi S.B."/>
            <person name="Bosland P.W."/>
            <person name="Reeves G."/>
            <person name="Jo S.H."/>
            <person name="Lee B.W."/>
            <person name="Cho H.T."/>
            <person name="Choi H.S."/>
            <person name="Lee M.S."/>
            <person name="Yu Y."/>
            <person name="Do Choi Y."/>
            <person name="Park B.S."/>
            <person name="van Deynze A."/>
            <person name="Ashrafi H."/>
            <person name="Hill T."/>
            <person name="Kim W.T."/>
            <person name="Pai H.S."/>
            <person name="Ahn H.K."/>
            <person name="Yeam I."/>
            <person name="Giovannoni J.J."/>
            <person name="Rose J.K."/>
            <person name="Sorensen I."/>
            <person name="Lee S.J."/>
            <person name="Kim R.W."/>
            <person name="Choi I.Y."/>
            <person name="Choi B.S."/>
            <person name="Lim J.S."/>
            <person name="Lee Y.H."/>
            <person name="Choi D."/>
        </authorList>
    </citation>
    <scope>NUCLEOTIDE SEQUENCE [LARGE SCALE GENOMIC DNA]</scope>
    <source>
        <strain evidence="9">cv. CM334</strain>
    </source>
</reference>
<dbReference type="GO" id="GO:0022900">
    <property type="term" value="P:electron transport chain"/>
    <property type="evidence" value="ECO:0000318"/>
    <property type="project" value="GO_Central"/>
</dbReference>
<comment type="cofactor">
    <cofactor evidence="5">
        <name>[2Fe-2S] cluster</name>
        <dbReference type="ChEBI" id="CHEBI:190135"/>
    </cofactor>
</comment>
<evidence type="ECO:0000256" key="2">
    <source>
        <dbReference type="ARBA" id="ARBA00022723"/>
    </source>
</evidence>
<proteinExistence type="predicted"/>
<dbReference type="InterPro" id="IPR001055">
    <property type="entry name" value="Adrenodoxin-like"/>
</dbReference>
<dbReference type="Proteomes" id="UP000222542">
    <property type="component" value="Unassembled WGS sequence"/>
</dbReference>
<evidence type="ECO:0000256" key="1">
    <source>
        <dbReference type="ARBA" id="ARBA00022714"/>
    </source>
</evidence>
<reference evidence="8 9" key="2">
    <citation type="journal article" date="2017" name="Genome Biol.">
        <title>New reference genome sequences of hot pepper reveal the massive evolution of plant disease-resistance genes by retroduplication.</title>
        <authorList>
            <person name="Kim S."/>
            <person name="Park J."/>
            <person name="Yeom S.I."/>
            <person name="Kim Y.M."/>
            <person name="Seo E."/>
            <person name="Kim K.T."/>
            <person name="Kim M.S."/>
            <person name="Lee J.M."/>
            <person name="Cheong K."/>
            <person name="Shin H.S."/>
            <person name="Kim S.B."/>
            <person name="Han K."/>
            <person name="Lee J."/>
            <person name="Park M."/>
            <person name="Lee H.A."/>
            <person name="Lee H.Y."/>
            <person name="Lee Y."/>
            <person name="Oh S."/>
            <person name="Lee J.H."/>
            <person name="Choi E."/>
            <person name="Choi E."/>
            <person name="Lee S.E."/>
            <person name="Jeon J."/>
            <person name="Kim H."/>
            <person name="Choi G."/>
            <person name="Song H."/>
            <person name="Lee J."/>
            <person name="Lee S.C."/>
            <person name="Kwon J.K."/>
            <person name="Lee H.Y."/>
            <person name="Koo N."/>
            <person name="Hong Y."/>
            <person name="Kim R.W."/>
            <person name="Kang W.H."/>
            <person name="Huh J.H."/>
            <person name="Kang B.C."/>
            <person name="Yang T.J."/>
            <person name="Lee Y.H."/>
            <person name="Bennetzen J.L."/>
            <person name="Choi D."/>
        </authorList>
    </citation>
    <scope>NUCLEOTIDE SEQUENCE [LARGE SCALE GENOMIC DNA]</scope>
    <source>
        <strain evidence="9">cv. CM334</strain>
    </source>
</reference>
<dbReference type="CDD" id="cd00207">
    <property type="entry name" value="fer2"/>
    <property type="match status" value="1"/>
</dbReference>
<feature type="compositionally biased region" description="Polar residues" evidence="6">
    <location>
        <begin position="320"/>
        <end position="331"/>
    </location>
</feature>
<dbReference type="InterPro" id="IPR001041">
    <property type="entry name" value="2Fe-2S_ferredoxin-type"/>
</dbReference>
<keyword evidence="9" id="KW-1185">Reference proteome</keyword>
<dbReference type="InterPro" id="IPR012675">
    <property type="entry name" value="Beta-grasp_dom_sf"/>
</dbReference>
<evidence type="ECO:0000259" key="7">
    <source>
        <dbReference type="Pfam" id="PF26138"/>
    </source>
</evidence>
<dbReference type="PANTHER" id="PTHR23426">
    <property type="entry name" value="FERREDOXIN/ADRENODOXIN"/>
    <property type="match status" value="1"/>
</dbReference>
<accession>A0A2G3AI40</accession>
<dbReference type="InterPro" id="IPR018298">
    <property type="entry name" value="Adrenodoxin_Fe-S_BS"/>
</dbReference>
<dbReference type="STRING" id="4072.A0A2G3AI40"/>
<evidence type="ECO:0000313" key="9">
    <source>
        <dbReference type="Proteomes" id="UP000222542"/>
    </source>
</evidence>
<keyword evidence="1" id="KW-0001">2Fe-2S</keyword>
<dbReference type="GO" id="GO:0051537">
    <property type="term" value="F:2 iron, 2 sulfur cluster binding"/>
    <property type="evidence" value="ECO:0007669"/>
    <property type="project" value="UniProtKB-KW"/>
</dbReference>
<dbReference type="PROSITE" id="PS00814">
    <property type="entry name" value="ADX"/>
    <property type="match status" value="1"/>
</dbReference>
<feature type="region of interest" description="Disordered" evidence="6">
    <location>
        <begin position="318"/>
        <end position="349"/>
    </location>
</feature>
<feature type="compositionally biased region" description="Basic and acidic residues" evidence="6">
    <location>
        <begin position="332"/>
        <end position="342"/>
    </location>
</feature>
<dbReference type="SUPFAM" id="SSF54292">
    <property type="entry name" value="2Fe-2S ferredoxin-like"/>
    <property type="match status" value="1"/>
</dbReference>
<keyword evidence="4" id="KW-0411">Iron-sulfur</keyword>
<organism evidence="8 9">
    <name type="scientific">Capsicum annuum</name>
    <name type="common">Capsicum pepper</name>
    <dbReference type="NCBI Taxonomy" id="4072"/>
    <lineage>
        <taxon>Eukaryota</taxon>
        <taxon>Viridiplantae</taxon>
        <taxon>Streptophyta</taxon>
        <taxon>Embryophyta</taxon>
        <taxon>Tracheophyta</taxon>
        <taxon>Spermatophyta</taxon>
        <taxon>Magnoliopsida</taxon>
        <taxon>eudicotyledons</taxon>
        <taxon>Gunneridae</taxon>
        <taxon>Pentapetalae</taxon>
        <taxon>asterids</taxon>
        <taxon>lamiids</taxon>
        <taxon>Solanales</taxon>
        <taxon>Solanaceae</taxon>
        <taxon>Solanoideae</taxon>
        <taxon>Capsiceae</taxon>
        <taxon>Capsicum</taxon>
    </lineage>
</organism>
<name>A0A2G3AI40_CAPAN</name>
<evidence type="ECO:0000313" key="8">
    <source>
        <dbReference type="EMBL" id="PHT93906.1"/>
    </source>
</evidence>
<dbReference type="PRINTS" id="PR00355">
    <property type="entry name" value="ADRENODOXIN"/>
</dbReference>
<dbReference type="GO" id="GO:0140647">
    <property type="term" value="P:P450-containing electron transport chain"/>
    <property type="evidence" value="ECO:0007669"/>
    <property type="project" value="InterPro"/>
</dbReference>
<dbReference type="Pfam" id="PF26138">
    <property type="entry name" value="DUF8040"/>
    <property type="match status" value="1"/>
</dbReference>
<evidence type="ECO:0000256" key="4">
    <source>
        <dbReference type="ARBA" id="ARBA00023014"/>
    </source>
</evidence>
<dbReference type="GO" id="GO:0009055">
    <property type="term" value="F:electron transfer activity"/>
    <property type="evidence" value="ECO:0000318"/>
    <property type="project" value="GO_Central"/>
</dbReference>
<dbReference type="GO" id="GO:0005739">
    <property type="term" value="C:mitochondrion"/>
    <property type="evidence" value="ECO:0000318"/>
    <property type="project" value="GO_Central"/>
</dbReference>
<dbReference type="InterPro" id="IPR036010">
    <property type="entry name" value="2Fe-2S_ferredoxin-like_sf"/>
</dbReference>
<dbReference type="PANTHER" id="PTHR23426:SF74">
    <property type="entry name" value="ADRENODOXIN-LIKE PROTEIN 2, MITOCHONDRIAL"/>
    <property type="match status" value="1"/>
</dbReference>
<keyword evidence="3" id="KW-0408">Iron</keyword>
<dbReference type="EMBL" id="AYRZ02000001">
    <property type="protein sequence ID" value="PHT93906.1"/>
    <property type="molecule type" value="Genomic_DNA"/>
</dbReference>
<dbReference type="AlphaFoldDB" id="A0A2G3AI40"/>
<sequence length="572" mass="65059">MEILDISISPDLSDLLYEEDEELEKVRREQDKEWMTLSQLAAGSRMIQEIFQHSGETVHKHFHSVLNVVSKLARDIIRPYLNYNDGVGAHKPCNERYLSFFKDCIGSLNDAHVKDRLPQVGICRFFVVITITSSSLPSQADAEPHYLAALRSPRGGGGSDRRDKALSMVMKEGEMPGRALVRWEGSTHDGRIFREALRRQELNFPHPLKNKYYLVNSGYSYTKGYMDPYSGDNVSSVSLCPEDIIHTFVAISFYTGPGACEASLACSTCHVIVMVSNYYNKLEDPTDDENDMLDLAFGLTDTSRLGCQVIAKPELDGISGFQSSPEDNTTNLDHDMTKRKEAQGNPKAKQFHKDMNLHYEVSKMGTCVTSQEMQTFSTSSDTSTIKVLCDISQDNKYGAYNNAARLQYHEFVNFKQSHHQYTGFECENIEEANTNGTIDRQMDTCVRSEEMHTFPALSDTSIIKVSRDINQEKRNGAYDDVARFQHHESTSGKQSHHQDTSFKCENVEKASANVTIDTKMYLAQTRKEIDDNDFEKSDEKEEDELRKRIEDFIEKINRGWRAEKLGICYQSQ</sequence>
<dbReference type="Gene3D" id="3.10.20.30">
    <property type="match status" value="1"/>
</dbReference>
<dbReference type="InterPro" id="IPR058353">
    <property type="entry name" value="DUF8040"/>
</dbReference>
<feature type="domain" description="DUF8040" evidence="7">
    <location>
        <begin position="41"/>
        <end position="70"/>
    </location>
</feature>
<protein>
    <submittedName>
        <fullName evidence="8">2Fe-2S ferredoxin</fullName>
    </submittedName>
</protein>
<evidence type="ECO:0000256" key="3">
    <source>
        <dbReference type="ARBA" id="ARBA00023004"/>
    </source>
</evidence>